<dbReference type="EMBL" id="JYDT01000086">
    <property type="protein sequence ID" value="KRY85638.1"/>
    <property type="molecule type" value="Genomic_DNA"/>
</dbReference>
<reference evidence="1 2" key="1">
    <citation type="submission" date="2015-01" db="EMBL/GenBank/DDBJ databases">
        <title>Evolution of Trichinella species and genotypes.</title>
        <authorList>
            <person name="Korhonen P.K."/>
            <person name="Edoardo P."/>
            <person name="Giuseppe L.R."/>
            <person name="Gasser R.B."/>
        </authorList>
    </citation>
    <scope>NUCLEOTIDE SEQUENCE [LARGE SCALE GENOMIC DNA]</scope>
    <source>
        <strain evidence="1">ISS470</strain>
    </source>
</reference>
<accession>A0A0V1FHW8</accession>
<dbReference type="AlphaFoldDB" id="A0A0V1FHW8"/>
<keyword evidence="2" id="KW-1185">Reference proteome</keyword>
<name>A0A0V1FHW8_TRIPS</name>
<proteinExistence type="predicted"/>
<comment type="caution">
    <text evidence="1">The sequence shown here is derived from an EMBL/GenBank/DDBJ whole genome shotgun (WGS) entry which is preliminary data.</text>
</comment>
<gene>
    <name evidence="1" type="ORF">T4D_10521</name>
</gene>
<organism evidence="1 2">
    <name type="scientific">Trichinella pseudospiralis</name>
    <name type="common">Parasitic roundworm</name>
    <dbReference type="NCBI Taxonomy" id="6337"/>
    <lineage>
        <taxon>Eukaryota</taxon>
        <taxon>Metazoa</taxon>
        <taxon>Ecdysozoa</taxon>
        <taxon>Nematoda</taxon>
        <taxon>Enoplea</taxon>
        <taxon>Dorylaimia</taxon>
        <taxon>Trichinellida</taxon>
        <taxon>Trichinellidae</taxon>
        <taxon>Trichinella</taxon>
    </lineage>
</organism>
<dbReference type="Proteomes" id="UP000054995">
    <property type="component" value="Unassembled WGS sequence"/>
</dbReference>
<protein>
    <submittedName>
        <fullName evidence="1">Uncharacterized protein</fullName>
    </submittedName>
</protein>
<sequence length="163" mass="18425">MACSAVFTSSTACLHLQVTKVGMPCLTKCRAKFRPKPVSHPVMNTAFLCKPSTTNWRLTNVSISLQATNRIMQPMSNCELPSKGYMIEEGQNLVGGCMTCIYSADEGNKRQRTDKFCKAGCQRSRHERCDLNTYSLLYVHCWRRFPVWFLLLADLDLCTGTLK</sequence>
<evidence type="ECO:0000313" key="2">
    <source>
        <dbReference type="Proteomes" id="UP000054995"/>
    </source>
</evidence>
<evidence type="ECO:0000313" key="1">
    <source>
        <dbReference type="EMBL" id="KRY85638.1"/>
    </source>
</evidence>